<proteinExistence type="predicted"/>
<reference evidence="2 3" key="1">
    <citation type="journal article" date="2014" name="Genome Announc.">
        <title>Draft Genome Sequence of Advenella kashmirensis Strain W13003, a Polycyclic Aromatic Hydrocarbon-Degrading Bacterium.</title>
        <authorList>
            <person name="Wang X."/>
            <person name="Jin D."/>
            <person name="Zhou L."/>
            <person name="Wu L."/>
            <person name="An W."/>
            <person name="Zhao L."/>
        </authorList>
    </citation>
    <scope>NUCLEOTIDE SEQUENCE [LARGE SCALE GENOMIC DNA]</scope>
    <source>
        <strain evidence="2 3">W13003</strain>
    </source>
</reference>
<evidence type="ECO:0000313" key="3">
    <source>
        <dbReference type="Proteomes" id="UP000018733"/>
    </source>
</evidence>
<organism evidence="2 3">
    <name type="scientific">Advenella kashmirensis W13003</name>
    <dbReference type="NCBI Taxonomy" id="1424334"/>
    <lineage>
        <taxon>Bacteria</taxon>
        <taxon>Pseudomonadati</taxon>
        <taxon>Pseudomonadota</taxon>
        <taxon>Betaproteobacteria</taxon>
        <taxon>Burkholderiales</taxon>
        <taxon>Alcaligenaceae</taxon>
    </lineage>
</organism>
<name>V8QW05_9BURK</name>
<dbReference type="PATRIC" id="fig|1424334.3.peg.2118"/>
<dbReference type="STRING" id="1424334.W822_10545"/>
<accession>V8QW05</accession>
<comment type="caution">
    <text evidence="2">The sequence shown here is derived from an EMBL/GenBank/DDBJ whole genome shotgun (WGS) entry which is preliminary data.</text>
</comment>
<dbReference type="EMBL" id="AYXT01000009">
    <property type="protein sequence ID" value="ETF03513.1"/>
    <property type="molecule type" value="Genomic_DNA"/>
</dbReference>
<evidence type="ECO:0000313" key="2">
    <source>
        <dbReference type="EMBL" id="ETF03513.1"/>
    </source>
</evidence>
<dbReference type="AlphaFoldDB" id="V8QW05"/>
<gene>
    <name evidence="2" type="ORF">W822_10545</name>
</gene>
<dbReference type="HOGENOM" id="CLU_3339034_0_0_4"/>
<keyword evidence="3" id="KW-1185">Reference proteome</keyword>
<protein>
    <submittedName>
        <fullName evidence="2">Uncharacterized protein</fullName>
    </submittedName>
</protein>
<dbReference type="Proteomes" id="UP000018733">
    <property type="component" value="Unassembled WGS sequence"/>
</dbReference>
<evidence type="ECO:0000256" key="1">
    <source>
        <dbReference type="SAM" id="MobiDB-lite"/>
    </source>
</evidence>
<feature type="region of interest" description="Disordered" evidence="1">
    <location>
        <begin position="1"/>
        <end position="37"/>
    </location>
</feature>
<sequence length="37" mass="4019">MRHHAGHLTDIGAVRTNPRTLTAKKQHLVAESSNAKA</sequence>